<accession>A0ACB6ZDD2</accession>
<protein>
    <submittedName>
        <fullName evidence="1">Aldo/keto reductase</fullName>
    </submittedName>
</protein>
<name>A0ACB6ZDD2_THEGA</name>
<keyword evidence="2" id="KW-1185">Reference proteome</keyword>
<gene>
    <name evidence="1" type="ORF">BDM02DRAFT_3097916</name>
</gene>
<proteinExistence type="predicted"/>
<organism evidence="1 2">
    <name type="scientific">Thelephora ganbajun</name>
    <name type="common">Ganba fungus</name>
    <dbReference type="NCBI Taxonomy" id="370292"/>
    <lineage>
        <taxon>Eukaryota</taxon>
        <taxon>Fungi</taxon>
        <taxon>Dikarya</taxon>
        <taxon>Basidiomycota</taxon>
        <taxon>Agaricomycotina</taxon>
        <taxon>Agaricomycetes</taxon>
        <taxon>Thelephorales</taxon>
        <taxon>Thelephoraceae</taxon>
        <taxon>Thelephora</taxon>
    </lineage>
</organism>
<evidence type="ECO:0000313" key="1">
    <source>
        <dbReference type="EMBL" id="KAF9647569.1"/>
    </source>
</evidence>
<dbReference type="Proteomes" id="UP000886501">
    <property type="component" value="Unassembled WGS sequence"/>
</dbReference>
<evidence type="ECO:0000313" key="2">
    <source>
        <dbReference type="Proteomes" id="UP000886501"/>
    </source>
</evidence>
<reference evidence="1" key="2">
    <citation type="journal article" date="2020" name="Nat. Commun.">
        <title>Large-scale genome sequencing of mycorrhizal fungi provides insights into the early evolution of symbiotic traits.</title>
        <authorList>
            <person name="Miyauchi S."/>
            <person name="Kiss E."/>
            <person name="Kuo A."/>
            <person name="Drula E."/>
            <person name="Kohler A."/>
            <person name="Sanchez-Garcia M."/>
            <person name="Morin E."/>
            <person name="Andreopoulos B."/>
            <person name="Barry K.W."/>
            <person name="Bonito G."/>
            <person name="Buee M."/>
            <person name="Carver A."/>
            <person name="Chen C."/>
            <person name="Cichocki N."/>
            <person name="Clum A."/>
            <person name="Culley D."/>
            <person name="Crous P.W."/>
            <person name="Fauchery L."/>
            <person name="Girlanda M."/>
            <person name="Hayes R.D."/>
            <person name="Keri Z."/>
            <person name="LaButti K."/>
            <person name="Lipzen A."/>
            <person name="Lombard V."/>
            <person name="Magnuson J."/>
            <person name="Maillard F."/>
            <person name="Murat C."/>
            <person name="Nolan M."/>
            <person name="Ohm R.A."/>
            <person name="Pangilinan J."/>
            <person name="Pereira M.F."/>
            <person name="Perotto S."/>
            <person name="Peter M."/>
            <person name="Pfister S."/>
            <person name="Riley R."/>
            <person name="Sitrit Y."/>
            <person name="Stielow J.B."/>
            <person name="Szollosi G."/>
            <person name="Zifcakova L."/>
            <person name="Stursova M."/>
            <person name="Spatafora J.W."/>
            <person name="Tedersoo L."/>
            <person name="Vaario L.M."/>
            <person name="Yamada A."/>
            <person name="Yan M."/>
            <person name="Wang P."/>
            <person name="Xu J."/>
            <person name="Bruns T."/>
            <person name="Baldrian P."/>
            <person name="Vilgalys R."/>
            <person name="Dunand C."/>
            <person name="Henrissat B."/>
            <person name="Grigoriev I.V."/>
            <person name="Hibbett D."/>
            <person name="Nagy L.G."/>
            <person name="Martin F.M."/>
        </authorList>
    </citation>
    <scope>NUCLEOTIDE SEQUENCE</scope>
    <source>
        <strain evidence="1">P2</strain>
    </source>
</reference>
<reference evidence="1" key="1">
    <citation type="submission" date="2019-10" db="EMBL/GenBank/DDBJ databases">
        <authorList>
            <consortium name="DOE Joint Genome Institute"/>
            <person name="Kuo A."/>
            <person name="Miyauchi S."/>
            <person name="Kiss E."/>
            <person name="Drula E."/>
            <person name="Kohler A."/>
            <person name="Sanchez-Garcia M."/>
            <person name="Andreopoulos B."/>
            <person name="Barry K.W."/>
            <person name="Bonito G."/>
            <person name="Buee M."/>
            <person name="Carver A."/>
            <person name="Chen C."/>
            <person name="Cichocki N."/>
            <person name="Clum A."/>
            <person name="Culley D."/>
            <person name="Crous P.W."/>
            <person name="Fauchery L."/>
            <person name="Girlanda M."/>
            <person name="Hayes R."/>
            <person name="Keri Z."/>
            <person name="Labutti K."/>
            <person name="Lipzen A."/>
            <person name="Lombard V."/>
            <person name="Magnuson J."/>
            <person name="Maillard F."/>
            <person name="Morin E."/>
            <person name="Murat C."/>
            <person name="Nolan M."/>
            <person name="Ohm R."/>
            <person name="Pangilinan J."/>
            <person name="Pereira M."/>
            <person name="Perotto S."/>
            <person name="Peter M."/>
            <person name="Riley R."/>
            <person name="Sitrit Y."/>
            <person name="Stielow B."/>
            <person name="Szollosi G."/>
            <person name="Zifcakova L."/>
            <person name="Stursova M."/>
            <person name="Spatafora J.W."/>
            <person name="Tedersoo L."/>
            <person name="Vaario L.-M."/>
            <person name="Yamada A."/>
            <person name="Yan M."/>
            <person name="Wang P."/>
            <person name="Xu J."/>
            <person name="Bruns T."/>
            <person name="Baldrian P."/>
            <person name="Vilgalys R."/>
            <person name="Henrissat B."/>
            <person name="Grigoriev I.V."/>
            <person name="Hibbett D."/>
            <person name="Nagy L.G."/>
            <person name="Martin F.M."/>
        </authorList>
    </citation>
    <scope>NUCLEOTIDE SEQUENCE</scope>
    <source>
        <strain evidence="1">P2</strain>
    </source>
</reference>
<comment type="caution">
    <text evidence="1">The sequence shown here is derived from an EMBL/GenBank/DDBJ whole genome shotgun (WGS) entry which is preliminary data.</text>
</comment>
<sequence length="289" mass="31395">MSQLTFTLNDGNKIPFLAFGTGTSHFKQDVTEPASLAIEKGFTHLDCAQVYQNEDTLGAAIKASGKPRESFFVTTKLSSALEPGDTVSDALRKSLTRLGLDHVDLYLIHGPRVSFKDNLKETWKGMEEAKRAGLAKSIGISNSGAPEIEEILSVAEIVPAVNQIEFHPYFLSVHGTTYELNKKHGILTAAYSGLAPLHKAKGGPLSPIIDQLVETLSKRAGKPVSPAQVLGKWHQAKGNVLVSTSSKAERLEEYIAIPTLPDLTEAEVKLIDDIGRTHFFHLYVGILPV</sequence>
<dbReference type="EMBL" id="MU118031">
    <property type="protein sequence ID" value="KAF9647569.1"/>
    <property type="molecule type" value="Genomic_DNA"/>
</dbReference>